<name>A0ABW8BDE8_9ACTN</name>
<accession>A0ABW8BDE8</accession>
<evidence type="ECO:0000313" key="2">
    <source>
        <dbReference type="Proteomes" id="UP001614264"/>
    </source>
</evidence>
<keyword evidence="2" id="KW-1185">Reference proteome</keyword>
<dbReference type="EMBL" id="JBITPR010000045">
    <property type="protein sequence ID" value="MFI7873049.1"/>
    <property type="molecule type" value="Genomic_DNA"/>
</dbReference>
<dbReference type="SUPFAM" id="SSF53067">
    <property type="entry name" value="Actin-like ATPase domain"/>
    <property type="match status" value="1"/>
</dbReference>
<sequence>MTQPHALALDVGTRYTRLAVAGPGDGPAGPVPLPGEVPGEGLPLSAEARGRPVVALREAYGAYLARYGPPAGAVVVLPRRTAGELAAAATDALVAEGCPRVRVIGAAHALLALVRHAPDGVAGTGEYLVCDAGARAVDAVRCTLAGPSVLLRATAERTGPGGLLGSGFDAALLAAAGLSDDDDGIRLLAAARRDDPRGRRLGLAVTRAERRPDPFDDTPVHRLGDRDVTAGTVRTSLPPLLAAVRRALAEVAPPPGARALPPLLLAGGLARLEPLARRLEESHRLLPLPGEVDPGWAAVCGGALVAAGLADPGDRYPYAVRVLTHRRSAGRLRTEELELTAPGVLEPGGDTVFACRDGRAAEVLADPAAHRPLRIEAVGPDGGTVPLPDVVLPADAPYGLCRVGVRVGADGAADLVLRPLAPGADAETRLPLGPLPVLPPA</sequence>
<evidence type="ECO:0008006" key="3">
    <source>
        <dbReference type="Google" id="ProtNLM"/>
    </source>
</evidence>
<dbReference type="Proteomes" id="UP001614264">
    <property type="component" value="Unassembled WGS sequence"/>
</dbReference>
<dbReference type="InterPro" id="IPR043129">
    <property type="entry name" value="ATPase_NBD"/>
</dbReference>
<protein>
    <recommendedName>
        <fullName evidence="3">Hsp70 family protein</fullName>
    </recommendedName>
</protein>
<organism evidence="1 2">
    <name type="scientific">Streptomyces salinarius</name>
    <dbReference type="NCBI Taxonomy" id="2762598"/>
    <lineage>
        <taxon>Bacteria</taxon>
        <taxon>Bacillati</taxon>
        <taxon>Actinomycetota</taxon>
        <taxon>Actinomycetes</taxon>
        <taxon>Kitasatosporales</taxon>
        <taxon>Streptomycetaceae</taxon>
        <taxon>Streptomyces</taxon>
    </lineage>
</organism>
<reference evidence="1 2" key="1">
    <citation type="submission" date="2024-07" db="EMBL/GenBank/DDBJ databases">
        <title>Whole genome sequencing of Prodigiosin pigment-producing Streptomyces salinarius isolated from rhizosphere soil of Arachis hypogaea.</title>
        <authorList>
            <person name="Vidhya A."/>
            <person name="Ramya S."/>
        </authorList>
    </citation>
    <scope>NUCLEOTIDE SEQUENCE [LARGE SCALE GENOMIC DNA]</scope>
    <source>
        <strain evidence="1 2">VRMG2420</strain>
    </source>
</reference>
<evidence type="ECO:0000313" key="1">
    <source>
        <dbReference type="EMBL" id="MFI7873049.1"/>
    </source>
</evidence>
<gene>
    <name evidence="1" type="ORF">AB4829_20905</name>
</gene>
<comment type="caution">
    <text evidence="1">The sequence shown here is derived from an EMBL/GenBank/DDBJ whole genome shotgun (WGS) entry which is preliminary data.</text>
</comment>
<proteinExistence type="predicted"/>
<dbReference type="RefSeq" id="WP_399593552.1">
    <property type="nucleotide sequence ID" value="NZ_JBITPR010000045.1"/>
</dbReference>